<evidence type="ECO:0000313" key="11">
    <source>
        <dbReference type="Proteomes" id="UP000287651"/>
    </source>
</evidence>
<organism evidence="10 11">
    <name type="scientific">Ensete ventricosum</name>
    <name type="common">Abyssinian banana</name>
    <name type="synonym">Musa ensete</name>
    <dbReference type="NCBI Taxonomy" id="4639"/>
    <lineage>
        <taxon>Eukaryota</taxon>
        <taxon>Viridiplantae</taxon>
        <taxon>Streptophyta</taxon>
        <taxon>Embryophyta</taxon>
        <taxon>Tracheophyta</taxon>
        <taxon>Spermatophyta</taxon>
        <taxon>Magnoliopsida</taxon>
        <taxon>Liliopsida</taxon>
        <taxon>Zingiberales</taxon>
        <taxon>Musaceae</taxon>
        <taxon>Ensete</taxon>
    </lineage>
</organism>
<dbReference type="InterPro" id="IPR033121">
    <property type="entry name" value="PEPTIDASE_A1"/>
</dbReference>
<gene>
    <name evidence="10" type="ORF">B296_00024101</name>
</gene>
<evidence type="ECO:0000256" key="1">
    <source>
        <dbReference type="ARBA" id="ARBA00007447"/>
    </source>
</evidence>
<evidence type="ECO:0000256" key="8">
    <source>
        <dbReference type="SAM" id="SignalP"/>
    </source>
</evidence>
<dbReference type="PROSITE" id="PS51767">
    <property type="entry name" value="PEPTIDASE_A1"/>
    <property type="match status" value="1"/>
</dbReference>
<proteinExistence type="inferred from homology"/>
<evidence type="ECO:0000256" key="3">
    <source>
        <dbReference type="ARBA" id="ARBA00022750"/>
    </source>
</evidence>
<keyword evidence="4" id="KW-0378">Hydrolase</keyword>
<keyword evidence="8" id="KW-0732">Signal</keyword>
<evidence type="ECO:0000313" key="10">
    <source>
        <dbReference type="EMBL" id="RRT70178.1"/>
    </source>
</evidence>
<dbReference type="GO" id="GO:0006508">
    <property type="term" value="P:proteolysis"/>
    <property type="evidence" value="ECO:0007669"/>
    <property type="project" value="UniProtKB-KW"/>
</dbReference>
<dbReference type="Pfam" id="PF00026">
    <property type="entry name" value="Asp"/>
    <property type="match status" value="1"/>
</dbReference>
<dbReference type="AlphaFoldDB" id="A0A427A1W9"/>
<keyword evidence="3" id="KW-0064">Aspartyl protease</keyword>
<dbReference type="Proteomes" id="UP000287651">
    <property type="component" value="Unassembled WGS sequence"/>
</dbReference>
<dbReference type="InterPro" id="IPR021109">
    <property type="entry name" value="Peptidase_aspartic_dom_sf"/>
</dbReference>
<evidence type="ECO:0000256" key="7">
    <source>
        <dbReference type="ARBA" id="ARBA00023180"/>
    </source>
</evidence>
<dbReference type="PANTHER" id="PTHR47966:SF76">
    <property type="entry name" value="ASPARTIC PROTEINASE A1"/>
    <property type="match status" value="1"/>
</dbReference>
<dbReference type="PANTHER" id="PTHR47966">
    <property type="entry name" value="BETA-SITE APP-CLEAVING ENZYME, ISOFORM A-RELATED"/>
    <property type="match status" value="1"/>
</dbReference>
<evidence type="ECO:0000256" key="2">
    <source>
        <dbReference type="ARBA" id="ARBA00022670"/>
    </source>
</evidence>
<protein>
    <recommendedName>
        <fullName evidence="9">Peptidase A1 domain-containing protein</fullName>
    </recommendedName>
</protein>
<keyword evidence="2" id="KW-0645">Protease</keyword>
<comment type="caution">
    <text evidence="10">The sequence shown here is derived from an EMBL/GenBank/DDBJ whole genome shotgun (WGS) entry which is preliminary data.</text>
</comment>
<dbReference type="Gene3D" id="2.40.70.10">
    <property type="entry name" value="Acid Proteases"/>
    <property type="match status" value="1"/>
</dbReference>
<dbReference type="InterPro" id="IPR001461">
    <property type="entry name" value="Aspartic_peptidase_A1"/>
</dbReference>
<dbReference type="EMBL" id="AMZH03004106">
    <property type="protein sequence ID" value="RRT70178.1"/>
    <property type="molecule type" value="Genomic_DNA"/>
</dbReference>
<dbReference type="SUPFAM" id="SSF50630">
    <property type="entry name" value="Acid proteases"/>
    <property type="match status" value="1"/>
</dbReference>
<feature type="signal peptide" evidence="8">
    <location>
        <begin position="1"/>
        <end position="29"/>
    </location>
</feature>
<feature type="domain" description="Peptidase A1" evidence="9">
    <location>
        <begin position="91"/>
        <end position="133"/>
    </location>
</feature>
<sequence length="133" mass="14367">MATARGGFGIPLLLSVLVLPLVFSASVAADGLIRIGLRKKALDENSRLAGRLLEKEGKALMGQRHGLRGGLESDDEDADIISLKNYMNAQYFGEIGIGTPAQKFTVIFDTGSSNLWVPSSKCYFSVSFVSLWL</sequence>
<evidence type="ECO:0000256" key="6">
    <source>
        <dbReference type="ARBA" id="ARBA00023157"/>
    </source>
</evidence>
<keyword evidence="6" id="KW-1015">Disulfide bond</keyword>
<keyword evidence="5" id="KW-0865">Zymogen</keyword>
<dbReference type="PROSITE" id="PS00141">
    <property type="entry name" value="ASP_PROTEASE"/>
    <property type="match status" value="1"/>
</dbReference>
<evidence type="ECO:0000259" key="9">
    <source>
        <dbReference type="PROSITE" id="PS51767"/>
    </source>
</evidence>
<comment type="similarity">
    <text evidence="1">Belongs to the peptidase A1 family.</text>
</comment>
<name>A0A427A1W9_ENSVE</name>
<feature type="chain" id="PRO_5018997744" description="Peptidase A1 domain-containing protein" evidence="8">
    <location>
        <begin position="30"/>
        <end position="133"/>
    </location>
</feature>
<reference evidence="10 11" key="1">
    <citation type="journal article" date="2014" name="Agronomy (Basel)">
        <title>A Draft Genome Sequence for Ensete ventricosum, the Drought-Tolerant Tree Against Hunger.</title>
        <authorList>
            <person name="Harrison J."/>
            <person name="Moore K.A."/>
            <person name="Paszkiewicz K."/>
            <person name="Jones T."/>
            <person name="Grant M."/>
            <person name="Ambacheew D."/>
            <person name="Muzemil S."/>
            <person name="Studholme D.J."/>
        </authorList>
    </citation>
    <scope>NUCLEOTIDE SEQUENCE [LARGE SCALE GENOMIC DNA]</scope>
</reference>
<accession>A0A427A1W9</accession>
<evidence type="ECO:0000256" key="4">
    <source>
        <dbReference type="ARBA" id="ARBA00022801"/>
    </source>
</evidence>
<keyword evidence="7" id="KW-0325">Glycoprotein</keyword>
<evidence type="ECO:0000256" key="5">
    <source>
        <dbReference type="ARBA" id="ARBA00023145"/>
    </source>
</evidence>
<dbReference type="InterPro" id="IPR001969">
    <property type="entry name" value="Aspartic_peptidase_AS"/>
</dbReference>
<dbReference type="GO" id="GO:0004190">
    <property type="term" value="F:aspartic-type endopeptidase activity"/>
    <property type="evidence" value="ECO:0007669"/>
    <property type="project" value="UniProtKB-KW"/>
</dbReference>